<feature type="region of interest" description="Disordered" evidence="1">
    <location>
        <begin position="500"/>
        <end position="562"/>
    </location>
</feature>
<dbReference type="GO" id="GO:0016787">
    <property type="term" value="F:hydrolase activity"/>
    <property type="evidence" value="ECO:0007669"/>
    <property type="project" value="UniProtKB-KW"/>
</dbReference>
<feature type="compositionally biased region" description="Basic and acidic residues" evidence="1">
    <location>
        <begin position="375"/>
        <end position="387"/>
    </location>
</feature>
<feature type="domain" description="PORR" evidence="2">
    <location>
        <begin position="33"/>
        <end position="361"/>
    </location>
</feature>
<evidence type="ECO:0000256" key="1">
    <source>
        <dbReference type="SAM" id="MobiDB-lite"/>
    </source>
</evidence>
<protein>
    <submittedName>
        <fullName evidence="3">Ubiquitin carboxyl-terminal hydrolase family protein</fullName>
    </submittedName>
</protein>
<dbReference type="EMBL" id="BJWL01000004">
    <property type="protein sequence ID" value="GFY85475.1"/>
    <property type="molecule type" value="Genomic_DNA"/>
</dbReference>
<name>A0A7J0EG82_9ERIC</name>
<dbReference type="PANTHER" id="PTHR31476:SF16">
    <property type="entry name" value="F14O23.23 PROTEIN"/>
    <property type="match status" value="1"/>
</dbReference>
<gene>
    <name evidence="3" type="ORF">Acr_04g0002130</name>
</gene>
<dbReference type="Proteomes" id="UP000585474">
    <property type="component" value="Unassembled WGS sequence"/>
</dbReference>
<dbReference type="Pfam" id="PF11955">
    <property type="entry name" value="PORR"/>
    <property type="match status" value="1"/>
</dbReference>
<feature type="compositionally biased region" description="Basic and acidic residues" evidence="1">
    <location>
        <begin position="546"/>
        <end position="556"/>
    </location>
</feature>
<evidence type="ECO:0000313" key="4">
    <source>
        <dbReference type="Proteomes" id="UP000585474"/>
    </source>
</evidence>
<accession>A0A7J0EG82</accession>
<dbReference type="AlphaFoldDB" id="A0A7J0EG82"/>
<reference evidence="3 4" key="1">
    <citation type="submission" date="2019-07" db="EMBL/GenBank/DDBJ databases">
        <title>De Novo Assembly of kiwifruit Actinidia rufa.</title>
        <authorList>
            <person name="Sugita-Konishi S."/>
            <person name="Sato K."/>
            <person name="Mori E."/>
            <person name="Abe Y."/>
            <person name="Kisaki G."/>
            <person name="Hamano K."/>
            <person name="Suezawa K."/>
            <person name="Otani M."/>
            <person name="Fukuda T."/>
            <person name="Manabe T."/>
            <person name="Gomi K."/>
            <person name="Tabuchi M."/>
            <person name="Akimitsu K."/>
            <person name="Kataoka I."/>
        </authorList>
    </citation>
    <scope>NUCLEOTIDE SEQUENCE [LARGE SCALE GENOMIC DNA]</scope>
    <source>
        <strain evidence="4">cv. Fuchu</strain>
    </source>
</reference>
<organism evidence="3 4">
    <name type="scientific">Actinidia rufa</name>
    <dbReference type="NCBI Taxonomy" id="165716"/>
    <lineage>
        <taxon>Eukaryota</taxon>
        <taxon>Viridiplantae</taxon>
        <taxon>Streptophyta</taxon>
        <taxon>Embryophyta</taxon>
        <taxon>Tracheophyta</taxon>
        <taxon>Spermatophyta</taxon>
        <taxon>Magnoliopsida</taxon>
        <taxon>eudicotyledons</taxon>
        <taxon>Gunneridae</taxon>
        <taxon>Pentapetalae</taxon>
        <taxon>asterids</taxon>
        <taxon>Ericales</taxon>
        <taxon>Actinidiaceae</taxon>
        <taxon>Actinidia</taxon>
    </lineage>
</organism>
<feature type="compositionally biased region" description="Basic and acidic residues" evidence="1">
    <location>
        <begin position="511"/>
        <end position="527"/>
    </location>
</feature>
<dbReference type="InterPro" id="IPR045040">
    <property type="entry name" value="PORR_fam"/>
</dbReference>
<dbReference type="GO" id="GO:0003723">
    <property type="term" value="F:RNA binding"/>
    <property type="evidence" value="ECO:0007669"/>
    <property type="project" value="InterPro"/>
</dbReference>
<dbReference type="InterPro" id="IPR021099">
    <property type="entry name" value="PORR_domain"/>
</dbReference>
<proteinExistence type="predicted"/>
<evidence type="ECO:0000259" key="2">
    <source>
        <dbReference type="Pfam" id="PF11955"/>
    </source>
</evidence>
<dbReference type="PANTHER" id="PTHR31476">
    <property type="entry name" value="PROTEIN WHAT'S THIS FACTOR 1 HOMOLOG, CHLOROPLASTIC"/>
    <property type="match status" value="1"/>
</dbReference>
<comment type="caution">
    <text evidence="3">The sequence shown here is derived from an EMBL/GenBank/DDBJ whole genome shotgun (WGS) entry which is preliminary data.</text>
</comment>
<keyword evidence="4" id="KW-1185">Reference proteome</keyword>
<dbReference type="OrthoDB" id="1892230at2759"/>
<keyword evidence="3" id="KW-0378">Hydrolase</keyword>
<feature type="compositionally biased region" description="Acidic residues" evidence="1">
    <location>
        <begin position="388"/>
        <end position="422"/>
    </location>
</feature>
<evidence type="ECO:0000313" key="3">
    <source>
        <dbReference type="EMBL" id="GFY85475.1"/>
    </source>
</evidence>
<feature type="region of interest" description="Disordered" evidence="1">
    <location>
        <begin position="364"/>
        <end position="470"/>
    </location>
</feature>
<sequence>MQSLLRPLRRRRRHHYHHEIRRTLVDVASIKWVRDRGLDHAVERERNLRPLLNLKNLIKSEPSKSLPLSLISQNREALGIATRPIDFVRRYPSVFEEFFPGGIGIHPHVKLTPEILDLDAEEELVYQSDSHRELGSDRLLKLLMLTRIHKIPLHIIDRLKWDLGLPQDYVKTLVPEFPDYFRVTGGNGLDSSLELVCWNNELAVSVMEKKVMSGDAGCEKGMPIAFPLQYSRGFEADKEFKKWVEGWQKLPYISPYENALHLPPTSDEADRWAVAVLHELLHLLISKKTERENVLCLGEYLGLRSRFKRAWLHHPGIFYVSSKIWTHTVVLREGFKRNLLIENYQLMDMRSKYIHLMNKVKEDKKAKGLQSGSTEKQKSAHDSKGEGEEVQDDETENAQDELYDSSDSEVEDNSDDDDEGDEDRSRTVNRVNAGGDRTRTRRNPKYELKKPLRSANGLDRRYPDGIDDYEDELDEDRSRMVHDVNAGGDRVRTRWKPQYELKRPLRSANGLDRKYPSRNREPAEVSRGKVRHGRHDTRGMSPGRSEFSRDRGRSNLDSKASA</sequence>